<organism evidence="1 2">
    <name type="scientific">Apolygus lucorum</name>
    <name type="common">Small green plant bug</name>
    <name type="synonym">Lygocoris lucorum</name>
    <dbReference type="NCBI Taxonomy" id="248454"/>
    <lineage>
        <taxon>Eukaryota</taxon>
        <taxon>Metazoa</taxon>
        <taxon>Ecdysozoa</taxon>
        <taxon>Arthropoda</taxon>
        <taxon>Hexapoda</taxon>
        <taxon>Insecta</taxon>
        <taxon>Pterygota</taxon>
        <taxon>Neoptera</taxon>
        <taxon>Paraneoptera</taxon>
        <taxon>Hemiptera</taxon>
        <taxon>Heteroptera</taxon>
        <taxon>Panheteroptera</taxon>
        <taxon>Cimicomorpha</taxon>
        <taxon>Miridae</taxon>
        <taxon>Mirini</taxon>
        <taxon>Apolygus</taxon>
    </lineage>
</organism>
<dbReference type="EMBL" id="WIXP02000011">
    <property type="protein sequence ID" value="KAF6202799.1"/>
    <property type="molecule type" value="Genomic_DNA"/>
</dbReference>
<accession>A0A8S9X2W0</accession>
<evidence type="ECO:0000313" key="1">
    <source>
        <dbReference type="EMBL" id="KAF6202799.1"/>
    </source>
</evidence>
<dbReference type="AlphaFoldDB" id="A0A8S9X2W0"/>
<protein>
    <submittedName>
        <fullName evidence="1">Uncharacterized protein</fullName>
    </submittedName>
</protein>
<sequence length="152" mass="17083">MKVVIMKDVDGKLNSICAIAEAILESDDFQVKKATKFLKELRLYAVDCFDKERAELENKSGRKVRGDGNFDSLALELNATRQRAVSVISALETELEFHKDSSVAAACRIVQSTDHVTTAGEERTIIEHFVLKDFPRKHNENSATELPSMNRK</sequence>
<evidence type="ECO:0000313" key="2">
    <source>
        <dbReference type="Proteomes" id="UP000466442"/>
    </source>
</evidence>
<gene>
    <name evidence="1" type="ORF">GE061_003202</name>
</gene>
<name>A0A8S9X2W0_APOLU</name>
<proteinExistence type="predicted"/>
<reference evidence="1" key="1">
    <citation type="journal article" date="2021" name="Mol. Ecol. Resour.">
        <title>Apolygus lucorum genome provides insights into omnivorousness and mesophyll feeding.</title>
        <authorList>
            <person name="Liu Y."/>
            <person name="Liu H."/>
            <person name="Wang H."/>
            <person name="Huang T."/>
            <person name="Liu B."/>
            <person name="Yang B."/>
            <person name="Yin L."/>
            <person name="Li B."/>
            <person name="Zhang Y."/>
            <person name="Zhang S."/>
            <person name="Jiang F."/>
            <person name="Zhang X."/>
            <person name="Ren Y."/>
            <person name="Wang B."/>
            <person name="Wang S."/>
            <person name="Lu Y."/>
            <person name="Wu K."/>
            <person name="Fan W."/>
            <person name="Wang G."/>
        </authorList>
    </citation>
    <scope>NUCLEOTIDE SEQUENCE</scope>
    <source>
        <strain evidence="1">12Hb</strain>
    </source>
</reference>
<keyword evidence="2" id="KW-1185">Reference proteome</keyword>
<dbReference type="Proteomes" id="UP000466442">
    <property type="component" value="Unassembled WGS sequence"/>
</dbReference>
<comment type="caution">
    <text evidence="1">The sequence shown here is derived from an EMBL/GenBank/DDBJ whole genome shotgun (WGS) entry which is preliminary data.</text>
</comment>